<comment type="caution">
    <text evidence="2">The sequence shown here is derived from an EMBL/GenBank/DDBJ whole genome shotgun (WGS) entry which is preliminary data.</text>
</comment>
<dbReference type="InterPro" id="IPR002937">
    <property type="entry name" value="Amino_oxidase"/>
</dbReference>
<sequence>MSKKEVIIIGGGLSGIMAAKTLMDKGITDIIIIEKSRSVGGRLATRRIQNGKADHGAQFFTVRSPELQTDVEKWLQAGWIKRWFGNPYPRYTSVNGMNALAKNLAEALPIELNTKVSSIRDGRDGPLEVELDNGEKILGKQIIVTAPVPQAHTLLPEIEGTELKHITFAPCFVGMFTFDKDSIVPAPGHKDEQLPPGVERVVDHHKKGISSTVTVSVYMTGDWSKKRFDLEDDTILAEIQKVAELYLGEGNQIVDAQLKRWKYAEAEEVVRSPYVELGRNQRVMVCGDVFLREKDEAGRTRFESAYLSGISAGERVAEKLKGSSIV</sequence>
<dbReference type="Pfam" id="PF01593">
    <property type="entry name" value="Amino_oxidase"/>
    <property type="match status" value="1"/>
</dbReference>
<protein>
    <recommendedName>
        <fullName evidence="1">Amine oxidase domain-containing protein</fullName>
    </recommendedName>
</protein>
<dbReference type="PANTHER" id="PTHR16128:SF5">
    <property type="entry name" value="FAD_NAD(P)-BINDING OXIDOREDUCTASE FAMILY PROTEIN"/>
    <property type="match status" value="1"/>
</dbReference>
<organism evidence="2 3">
    <name type="scientific">Rossellomorea aquimaris</name>
    <dbReference type="NCBI Taxonomy" id="189382"/>
    <lineage>
        <taxon>Bacteria</taxon>
        <taxon>Bacillati</taxon>
        <taxon>Bacillota</taxon>
        <taxon>Bacilli</taxon>
        <taxon>Bacillales</taxon>
        <taxon>Bacillaceae</taxon>
        <taxon>Rossellomorea</taxon>
    </lineage>
</organism>
<proteinExistence type="predicted"/>
<evidence type="ECO:0000259" key="1">
    <source>
        <dbReference type="Pfam" id="PF01593"/>
    </source>
</evidence>
<accession>A0A366EUS3</accession>
<dbReference type="Proteomes" id="UP000252118">
    <property type="component" value="Unassembled WGS sequence"/>
</dbReference>
<dbReference type="OrthoDB" id="5792777at2"/>
<dbReference type="Gene3D" id="3.90.660.10">
    <property type="match status" value="1"/>
</dbReference>
<dbReference type="GO" id="GO:0016491">
    <property type="term" value="F:oxidoreductase activity"/>
    <property type="evidence" value="ECO:0007669"/>
    <property type="project" value="InterPro"/>
</dbReference>
<feature type="domain" description="Amine oxidase" evidence="1">
    <location>
        <begin position="94"/>
        <end position="316"/>
    </location>
</feature>
<dbReference type="SUPFAM" id="SSF51905">
    <property type="entry name" value="FAD/NAD(P)-binding domain"/>
    <property type="match status" value="1"/>
</dbReference>
<dbReference type="InterPro" id="IPR036188">
    <property type="entry name" value="FAD/NAD-bd_sf"/>
</dbReference>
<name>A0A366EUS3_9BACI</name>
<dbReference type="EMBL" id="QNRJ01000003">
    <property type="protein sequence ID" value="RBP06094.1"/>
    <property type="molecule type" value="Genomic_DNA"/>
</dbReference>
<reference evidence="2 3" key="1">
    <citation type="submission" date="2018-06" db="EMBL/GenBank/DDBJ databases">
        <title>Freshwater and sediment microbial communities from various areas in North America, analyzing microbe dynamics in response to fracking.</title>
        <authorList>
            <person name="Lamendella R."/>
        </authorList>
    </citation>
    <scope>NUCLEOTIDE SEQUENCE [LARGE SCALE GENOMIC DNA]</scope>
    <source>
        <strain evidence="2 3">97B</strain>
    </source>
</reference>
<evidence type="ECO:0000313" key="2">
    <source>
        <dbReference type="EMBL" id="RBP06094.1"/>
    </source>
</evidence>
<dbReference type="RefSeq" id="WP_113968660.1">
    <property type="nucleotide sequence ID" value="NZ_QNRJ01000003.1"/>
</dbReference>
<dbReference type="PANTHER" id="PTHR16128">
    <property type="entry name" value="FAD/NAD(P)-BINDING OXIDOREDUCTASE FAMILY PROTEIN"/>
    <property type="match status" value="1"/>
</dbReference>
<dbReference type="AlphaFoldDB" id="A0A366EUS3"/>
<dbReference type="Pfam" id="PF13450">
    <property type="entry name" value="NAD_binding_8"/>
    <property type="match status" value="1"/>
</dbReference>
<evidence type="ECO:0000313" key="3">
    <source>
        <dbReference type="Proteomes" id="UP000252118"/>
    </source>
</evidence>
<dbReference type="Gene3D" id="3.50.50.60">
    <property type="entry name" value="FAD/NAD(P)-binding domain"/>
    <property type="match status" value="1"/>
</dbReference>
<gene>
    <name evidence="2" type="ORF">DET59_103224</name>
</gene>